<reference evidence="2 3" key="1">
    <citation type="submission" date="2010-02" db="EMBL/GenBank/DDBJ databases">
        <authorList>
            <person name="Weinstock G."/>
            <person name="Sodergren E."/>
            <person name="Clifton S."/>
            <person name="Fulton L."/>
            <person name="Fulton B."/>
            <person name="Courtney L."/>
            <person name="Fronick C."/>
            <person name="Harrison M."/>
            <person name="Strong C."/>
            <person name="Farmer C."/>
            <person name="Delahaunty K."/>
            <person name="Markovic C."/>
            <person name="Hall O."/>
            <person name="Minx P."/>
            <person name="Tomlinson C."/>
            <person name="Mitreva M."/>
            <person name="Nelson J."/>
            <person name="Hou S."/>
            <person name="Wollam A."/>
            <person name="Pepin K.H."/>
            <person name="Johnson M."/>
            <person name="Bhonagiri V."/>
            <person name="Zhang X."/>
            <person name="Suruliraj S."/>
            <person name="Warren W."/>
            <person name="Chinwalla A."/>
            <person name="Mardis E.R."/>
            <person name="Wilson R.K."/>
        </authorList>
    </citation>
    <scope>NUCLEOTIDE SEQUENCE [LARGE SCALE GENOMIC DNA]</scope>
    <source>
        <strain evidence="2 3">DSM 2876</strain>
    </source>
</reference>
<dbReference type="GeneID" id="98917831"/>
<dbReference type="eggNOG" id="COG1215">
    <property type="taxonomic scope" value="Bacteria"/>
</dbReference>
<dbReference type="RefSeq" id="WP_005603987.1">
    <property type="nucleotide sequence ID" value="NZ_GG663524.1"/>
</dbReference>
<dbReference type="Gene3D" id="3.90.550.10">
    <property type="entry name" value="Spore Coat Polysaccharide Biosynthesis Protein SpsA, Chain A"/>
    <property type="match status" value="2"/>
</dbReference>
<organism evidence="2 3">
    <name type="scientific">Eshraghiella crossota DSM 2876</name>
    <dbReference type="NCBI Taxonomy" id="511680"/>
    <lineage>
        <taxon>Bacteria</taxon>
        <taxon>Bacillati</taxon>
        <taxon>Bacillota</taxon>
        <taxon>Clostridia</taxon>
        <taxon>Lachnospirales</taxon>
        <taxon>Lachnospiraceae</taxon>
        <taxon>Eshraghiella</taxon>
    </lineage>
</organism>
<keyword evidence="2" id="KW-0808">Transferase</keyword>
<dbReference type="AlphaFoldDB" id="D4S1S0"/>
<dbReference type="EMBL" id="ABWN01000035">
    <property type="protein sequence ID" value="EFF67818.1"/>
    <property type="molecule type" value="Genomic_DNA"/>
</dbReference>
<gene>
    <name evidence="2" type="ORF">BUTYVIB_02042</name>
</gene>
<name>D4S1S0_9FIRM</name>
<evidence type="ECO:0000313" key="2">
    <source>
        <dbReference type="EMBL" id="EFF67818.1"/>
    </source>
</evidence>
<dbReference type="Pfam" id="PF00535">
    <property type="entry name" value="Glycos_transf_2"/>
    <property type="match status" value="2"/>
</dbReference>
<dbReference type="STRING" id="45851.BHV86_08145"/>
<dbReference type="CDD" id="cd04186">
    <property type="entry name" value="GT_2_like_c"/>
    <property type="match status" value="1"/>
</dbReference>
<feature type="domain" description="Glycosyltransferase 2-like" evidence="1">
    <location>
        <begin position="545"/>
        <end position="669"/>
    </location>
</feature>
<dbReference type="CDD" id="cd04184">
    <property type="entry name" value="GT2_RfbC_Mx_like"/>
    <property type="match status" value="1"/>
</dbReference>
<dbReference type="GO" id="GO:0016757">
    <property type="term" value="F:glycosyltransferase activity"/>
    <property type="evidence" value="ECO:0007669"/>
    <property type="project" value="UniProtKB-KW"/>
</dbReference>
<dbReference type="eggNOG" id="COG1216">
    <property type="taxonomic scope" value="Bacteria"/>
</dbReference>
<proteinExistence type="predicted"/>
<sequence length="815" mass="94316">MKQQQELVYISDYRCRLDNKNRIIINIGSNERIMAGVKVTGTIDGKSLPVDVIYRNTIRSRFCYRNINNKFNREYQVCADVNNNFKTLQITLKFAGDNEGVVKTITIPGKRFRKNCDRIQGCVDVCKKTDEGCKIEGWAADAKEVKIKVLCDGKELTGDFRRVFRQDIADYYQDGETSVPLGYTFDIINNSKDIKKVRVIYYTDDREFNFKFNISKSGKKSIPLTDVVNKVVIYTRKYGFTGMLKKAYRKITHKPMIDYNEWYKAHKPSEEELKEQRKVKFDYMPKFSIIIPVYRPVPQYFTDMIKSIKHQTYSNWEICIADGGGEGHTVDKTLFGLVKGDKVRYVAISENLGISGNTNEAMKMATGDYFVLGDHDDVFEPDALFECARAINSKEKPDMIYSDEDKITEDGKKHCEPYFKPDFNIDLLRSNNYICHLFVFSRELSEKVGYFRKEFDGAQDYDMILRCSEKAKCIKHIPKVLYSWRIYSGSTSANPESKRYAFTAGKRAIDEHFKRMGIKAEAEMNETYLGIYRSRYEITGNPLISILIPNKDHTDDLDKCIKSILKQKYENYEIIVIENNSTEDATFEYYKKLEKDCNKVKVVYYKDKFNYSKINNFGRKEAKGGYLLLLNNDTEMINDDCLNELLSYTERDDVGITGARLLYEDNTVQHAGVVIGYNGLAGHTFVGNEPDDVGYHAYVIQARDYSAVTAACLMVKASLYDEVGGFEEELEVAFNDVDFCLKVREKGYLVVYNPYAVLYHYESKSRGYEDTPEKRNRFEKEAFFTYNKWEKILADGDPCYNPNLTLSNSDFSLRE</sequence>
<dbReference type="InterPro" id="IPR001173">
    <property type="entry name" value="Glyco_trans_2-like"/>
</dbReference>
<keyword evidence="2" id="KW-0328">Glycosyltransferase</keyword>
<dbReference type="EC" id="2.4.-.-" evidence="2"/>
<dbReference type="Proteomes" id="UP000006238">
    <property type="component" value="Unassembled WGS sequence"/>
</dbReference>
<evidence type="ECO:0000313" key="3">
    <source>
        <dbReference type="Proteomes" id="UP000006238"/>
    </source>
</evidence>
<feature type="domain" description="Glycosyltransferase 2-like" evidence="1">
    <location>
        <begin position="288"/>
        <end position="448"/>
    </location>
</feature>
<comment type="caution">
    <text evidence="2">The sequence shown here is derived from an EMBL/GenBank/DDBJ whole genome shotgun (WGS) entry which is preliminary data.</text>
</comment>
<evidence type="ECO:0000259" key="1">
    <source>
        <dbReference type="Pfam" id="PF00535"/>
    </source>
</evidence>
<dbReference type="PANTHER" id="PTHR43179">
    <property type="entry name" value="RHAMNOSYLTRANSFERASE WBBL"/>
    <property type="match status" value="1"/>
</dbReference>
<dbReference type="SUPFAM" id="SSF53448">
    <property type="entry name" value="Nucleotide-diphospho-sugar transferases"/>
    <property type="match status" value="2"/>
</dbReference>
<dbReference type="HOGENOM" id="CLU_005003_2_0_9"/>
<protein>
    <submittedName>
        <fullName evidence="2">Glycosyltransferase, group 2 family protein</fullName>
        <ecNumber evidence="2">2.4.-.-</ecNumber>
    </submittedName>
</protein>
<keyword evidence="3" id="KW-1185">Reference proteome</keyword>
<dbReference type="InterPro" id="IPR029044">
    <property type="entry name" value="Nucleotide-diphossugar_trans"/>
</dbReference>
<dbReference type="PANTHER" id="PTHR43179:SF7">
    <property type="entry name" value="RHAMNOSYLTRANSFERASE WBBL"/>
    <property type="match status" value="1"/>
</dbReference>
<accession>D4S1S0</accession>